<protein>
    <submittedName>
        <fullName evidence="2">Endonuclease-reverse transcriptase</fullName>
    </submittedName>
</protein>
<dbReference type="Pfam" id="PF00078">
    <property type="entry name" value="RVT_1"/>
    <property type="match status" value="1"/>
</dbReference>
<evidence type="ECO:0000313" key="2">
    <source>
        <dbReference type="EMBL" id="GFR68654.1"/>
    </source>
</evidence>
<dbReference type="PROSITE" id="PS50878">
    <property type="entry name" value="RT_POL"/>
    <property type="match status" value="1"/>
</dbReference>
<comment type="caution">
    <text evidence="2">The sequence shown here is derived from an EMBL/GenBank/DDBJ whole genome shotgun (WGS) entry which is preliminary data.</text>
</comment>
<organism evidence="2 3">
    <name type="scientific">Elysia marginata</name>
    <dbReference type="NCBI Taxonomy" id="1093978"/>
    <lineage>
        <taxon>Eukaryota</taxon>
        <taxon>Metazoa</taxon>
        <taxon>Spiralia</taxon>
        <taxon>Lophotrochozoa</taxon>
        <taxon>Mollusca</taxon>
        <taxon>Gastropoda</taxon>
        <taxon>Heterobranchia</taxon>
        <taxon>Euthyneura</taxon>
        <taxon>Panpulmonata</taxon>
        <taxon>Sacoglossa</taxon>
        <taxon>Placobranchoidea</taxon>
        <taxon>Plakobranchidae</taxon>
        <taxon>Elysia</taxon>
    </lineage>
</organism>
<evidence type="ECO:0000259" key="1">
    <source>
        <dbReference type="PROSITE" id="PS50878"/>
    </source>
</evidence>
<dbReference type="EMBL" id="BMAT01000567">
    <property type="protein sequence ID" value="GFR68654.1"/>
    <property type="molecule type" value="Genomic_DNA"/>
</dbReference>
<dbReference type="InterPro" id="IPR043502">
    <property type="entry name" value="DNA/RNA_pol_sf"/>
</dbReference>
<keyword evidence="2" id="KW-0255">Endonuclease</keyword>
<feature type="domain" description="Reverse transcriptase" evidence="1">
    <location>
        <begin position="110"/>
        <end position="365"/>
    </location>
</feature>
<proteinExistence type="predicted"/>
<keyword evidence="3" id="KW-1185">Reference proteome</keyword>
<keyword evidence="2" id="KW-0378">Hydrolase</keyword>
<dbReference type="Proteomes" id="UP000762676">
    <property type="component" value="Unassembled WGS sequence"/>
</dbReference>
<name>A0AAV4F5V3_9GAST</name>
<dbReference type="SUPFAM" id="SSF56672">
    <property type="entry name" value="DNA/RNA polymerases"/>
    <property type="match status" value="1"/>
</dbReference>
<accession>A0AAV4F5V3</accession>
<dbReference type="InterPro" id="IPR000477">
    <property type="entry name" value="RT_dom"/>
</dbReference>
<dbReference type="AlphaFoldDB" id="A0AAV4F5V3"/>
<keyword evidence="2" id="KW-0540">Nuclease</keyword>
<dbReference type="GO" id="GO:0004519">
    <property type="term" value="F:endonuclease activity"/>
    <property type="evidence" value="ECO:0007669"/>
    <property type="project" value="UniProtKB-KW"/>
</dbReference>
<gene>
    <name evidence="2" type="ORF">ElyMa_000283600</name>
</gene>
<reference evidence="2 3" key="1">
    <citation type="journal article" date="2021" name="Elife">
        <title>Chloroplast acquisition without the gene transfer in kleptoplastic sea slugs, Plakobranchus ocellatus.</title>
        <authorList>
            <person name="Maeda T."/>
            <person name="Takahashi S."/>
            <person name="Yoshida T."/>
            <person name="Shimamura S."/>
            <person name="Takaki Y."/>
            <person name="Nagai Y."/>
            <person name="Toyoda A."/>
            <person name="Suzuki Y."/>
            <person name="Arimoto A."/>
            <person name="Ishii H."/>
            <person name="Satoh N."/>
            <person name="Nishiyama T."/>
            <person name="Hasebe M."/>
            <person name="Maruyama T."/>
            <person name="Minagawa J."/>
            <person name="Obokata J."/>
            <person name="Shigenobu S."/>
        </authorList>
    </citation>
    <scope>NUCLEOTIDE SEQUENCE [LARGE SCALE GENOMIC DNA]</scope>
</reference>
<evidence type="ECO:0000313" key="3">
    <source>
        <dbReference type="Proteomes" id="UP000762676"/>
    </source>
</evidence>
<dbReference type="PANTHER" id="PTHR19446">
    <property type="entry name" value="REVERSE TRANSCRIPTASES"/>
    <property type="match status" value="1"/>
</dbReference>
<sequence length="452" mass="51561">MFKAVKLLNQKQYENLKVEDNSGKLVINPNDVLTIVAEYFQSKFQDVSIENIDAFQGPPKALDKPITAGEVRKSLDRLKNNRASGQDGMSAELLKYGTKALDEQLAIIFNDTFEKHQDPNINVGELIAIPKPGKPKGPPKNLRPITLLNTIRKALSIITLHKIRPQVEKYLAPSQSGFRPDRSTADVVWTHKWLAAKTNAENVEIKITRIDMYAAFDTIDRKALLDILKTISDEDEVRIIRFLLINFVVNTKVNKATEEKPFISNVGTPQGDSLGPVLFIIYLEHALRDIRTNISPTTDIKRLLPREVAYADDVDFVSLEFVKVEEVQKALKRHRLSVNVDKIDFTTLSRNAKDWRETKKVGSLIGDKEDVERRKQLSTAALLKLRNIWIGGDKIKRDTKIKLYRALVKSILTYNCGTWTLTQIEEDKLDAFHRKQLKQILNIKYPVKIKNE</sequence>